<dbReference type="Pfam" id="PF13181">
    <property type="entry name" value="TPR_8"/>
    <property type="match status" value="1"/>
</dbReference>
<name>A0A4U3KXK6_9BACT</name>
<organism evidence="1 2">
    <name type="scientific">Ilyomonas limi</name>
    <dbReference type="NCBI Taxonomy" id="2575867"/>
    <lineage>
        <taxon>Bacteria</taxon>
        <taxon>Pseudomonadati</taxon>
        <taxon>Bacteroidota</taxon>
        <taxon>Chitinophagia</taxon>
        <taxon>Chitinophagales</taxon>
        <taxon>Chitinophagaceae</taxon>
        <taxon>Ilyomonas</taxon>
    </lineage>
</organism>
<keyword evidence="2" id="KW-1185">Reference proteome</keyword>
<dbReference type="Proteomes" id="UP000305848">
    <property type="component" value="Unassembled WGS sequence"/>
</dbReference>
<evidence type="ECO:0000313" key="2">
    <source>
        <dbReference type="Proteomes" id="UP000305848"/>
    </source>
</evidence>
<protein>
    <recommendedName>
        <fullName evidence="3">Tetratricopeptide repeat protein</fullName>
    </recommendedName>
</protein>
<evidence type="ECO:0000313" key="1">
    <source>
        <dbReference type="EMBL" id="TKK67180.1"/>
    </source>
</evidence>
<dbReference type="InterPro" id="IPR019734">
    <property type="entry name" value="TPR_rpt"/>
</dbReference>
<gene>
    <name evidence="1" type="ORF">FC093_14945</name>
</gene>
<sequence length="516" mass="61132">MPNRSTDELFQLIKSLEKGEKRHFKLTVKRSDGEDLKIVTLFDALDKMEEYDEVLLLKKHKSISKQQLSNLKAGLYRQILASLRHTKDEDNIDIQLNEQMGYARILYNKGLYHQSLRVLNKIKQTAKAAHQLTFQMQVTFFEKKIESLHITRSMENRAEALAYESEEITTHLSLLNKFSNLSLQLYSWYIKMGHARDEKDVTAVKLFFEANLPVYNAAQMGFYEKMYLYQSYCWYNFILQDLLMYYRYAQKWVDLFSKYPEMLTIETGQYIKALHNLLSAHFDLNNYDKFAATLKQFEQFAQSPEAESNANNRIQTFVYLNIARINKHFLNGTFTEGLQLVPYIEEKLEEYKLQLDRHRVLVFYYKIASLYFGSGDSATAIDYLNKIINWKVDLRTDLQCYARLLHLIAHYELGNYDLLEYLIKSVYRFMANMKNLSVVEEAIFKFLRKSFTLKPSQIIPAFKALKEKLERYQGNPLEARSFMYLDVIAWLECKIQQVPVQQVRRQKFLQGRKKHC</sequence>
<dbReference type="EMBL" id="SZQL01000012">
    <property type="protein sequence ID" value="TKK67180.1"/>
    <property type="molecule type" value="Genomic_DNA"/>
</dbReference>
<accession>A0A4U3KXK6</accession>
<evidence type="ECO:0008006" key="3">
    <source>
        <dbReference type="Google" id="ProtNLM"/>
    </source>
</evidence>
<dbReference type="OrthoDB" id="714416at2"/>
<reference evidence="1 2" key="1">
    <citation type="submission" date="2019-05" db="EMBL/GenBank/DDBJ databases">
        <title>Panacibacter sp. strain 17mud1-8 Genome sequencing and assembly.</title>
        <authorList>
            <person name="Chhetri G."/>
        </authorList>
    </citation>
    <scope>NUCLEOTIDE SEQUENCE [LARGE SCALE GENOMIC DNA]</scope>
    <source>
        <strain evidence="1 2">17mud1-8</strain>
    </source>
</reference>
<comment type="caution">
    <text evidence="1">The sequence shown here is derived from an EMBL/GenBank/DDBJ whole genome shotgun (WGS) entry which is preliminary data.</text>
</comment>
<dbReference type="RefSeq" id="WP_137262610.1">
    <property type="nucleotide sequence ID" value="NZ_SZQL01000012.1"/>
</dbReference>
<proteinExistence type="predicted"/>
<dbReference type="AlphaFoldDB" id="A0A4U3KXK6"/>